<dbReference type="Pfam" id="PF01551">
    <property type="entry name" value="Peptidase_M23"/>
    <property type="match status" value="1"/>
</dbReference>
<sequence>MSARGRHRRQRARARHISRITLMLTAGGAGIVLPLLAAGGAQAASAETYEVRAGDTLVAIAADHDVDGGWRALYAANQDVIGDNPRLIKPGQELSLDVAGVATQSAPADQTAADSAASGFTVPTTGGIGTAYGVAGSMWSSGHHTGADFPVPSGTQVVAVTSGQVVSAGTVNAYGNEVVIRHDDGRYSQYAHLSSISVSAGQSVSAGDPIGLSGSTGNSTGPHLHFEVRTTPDYGSDIDPIAYLRENGVTI</sequence>
<accession>A0A4R4SDQ2</accession>
<dbReference type="PANTHER" id="PTHR21666">
    <property type="entry name" value="PEPTIDASE-RELATED"/>
    <property type="match status" value="1"/>
</dbReference>
<organism evidence="2 3">
    <name type="scientific">Streptomyces hainanensis</name>
    <dbReference type="NCBI Taxonomy" id="402648"/>
    <lineage>
        <taxon>Bacteria</taxon>
        <taxon>Bacillati</taxon>
        <taxon>Actinomycetota</taxon>
        <taxon>Actinomycetes</taxon>
        <taxon>Kitasatosporales</taxon>
        <taxon>Streptomycetaceae</taxon>
        <taxon>Streptomyces</taxon>
    </lineage>
</organism>
<dbReference type="GO" id="GO:0004222">
    <property type="term" value="F:metalloendopeptidase activity"/>
    <property type="evidence" value="ECO:0007669"/>
    <property type="project" value="TreeGrafter"/>
</dbReference>
<dbReference type="RefSeq" id="WP_132822411.1">
    <property type="nucleotide sequence ID" value="NZ_SMKI01000839.1"/>
</dbReference>
<dbReference type="SUPFAM" id="SSF51261">
    <property type="entry name" value="Duplicated hybrid motif"/>
    <property type="match status" value="1"/>
</dbReference>
<gene>
    <name evidence="2" type="ORF">E1283_36325</name>
</gene>
<dbReference type="Gene3D" id="3.10.350.10">
    <property type="entry name" value="LysM domain"/>
    <property type="match status" value="1"/>
</dbReference>
<dbReference type="CDD" id="cd12797">
    <property type="entry name" value="M23_peptidase"/>
    <property type="match status" value="1"/>
</dbReference>
<feature type="domain" description="LysM" evidence="1">
    <location>
        <begin position="47"/>
        <end position="96"/>
    </location>
</feature>
<protein>
    <submittedName>
        <fullName evidence="2">LysM peptidoglycan-binding domain-containing protein</fullName>
    </submittedName>
</protein>
<dbReference type="InterPro" id="IPR050570">
    <property type="entry name" value="Cell_wall_metabolism_enzyme"/>
</dbReference>
<proteinExistence type="predicted"/>
<name>A0A4R4SDQ2_9ACTN</name>
<dbReference type="InterPro" id="IPR011055">
    <property type="entry name" value="Dup_hybrid_motif"/>
</dbReference>
<comment type="caution">
    <text evidence="2">The sequence shown here is derived from an EMBL/GenBank/DDBJ whole genome shotgun (WGS) entry which is preliminary data.</text>
</comment>
<evidence type="ECO:0000313" key="3">
    <source>
        <dbReference type="Proteomes" id="UP000295345"/>
    </source>
</evidence>
<dbReference type="CDD" id="cd00118">
    <property type="entry name" value="LysM"/>
    <property type="match status" value="1"/>
</dbReference>
<dbReference type="FunFam" id="2.70.70.10:FF:000013">
    <property type="entry name" value="Peptidase family M23"/>
    <property type="match status" value="1"/>
</dbReference>
<dbReference type="OrthoDB" id="5244067at2"/>
<dbReference type="PANTHER" id="PTHR21666:SF270">
    <property type="entry name" value="MUREIN HYDROLASE ACTIVATOR ENVC"/>
    <property type="match status" value="1"/>
</dbReference>
<dbReference type="Gene3D" id="2.70.70.10">
    <property type="entry name" value="Glucose Permease (Domain IIA)"/>
    <property type="match status" value="1"/>
</dbReference>
<dbReference type="SMART" id="SM00257">
    <property type="entry name" value="LysM"/>
    <property type="match status" value="1"/>
</dbReference>
<dbReference type="Pfam" id="PF01476">
    <property type="entry name" value="LysM"/>
    <property type="match status" value="1"/>
</dbReference>
<dbReference type="Proteomes" id="UP000295345">
    <property type="component" value="Unassembled WGS sequence"/>
</dbReference>
<dbReference type="SUPFAM" id="SSF54106">
    <property type="entry name" value="LysM domain"/>
    <property type="match status" value="1"/>
</dbReference>
<keyword evidence="3" id="KW-1185">Reference proteome</keyword>
<dbReference type="EMBL" id="SMKI01000839">
    <property type="protein sequence ID" value="TDC60012.1"/>
    <property type="molecule type" value="Genomic_DNA"/>
</dbReference>
<dbReference type="InterPro" id="IPR016047">
    <property type="entry name" value="M23ase_b-sheet_dom"/>
</dbReference>
<evidence type="ECO:0000259" key="1">
    <source>
        <dbReference type="PROSITE" id="PS51782"/>
    </source>
</evidence>
<reference evidence="2 3" key="1">
    <citation type="submission" date="2019-03" db="EMBL/GenBank/DDBJ databases">
        <title>Draft genome sequences of novel Actinobacteria.</title>
        <authorList>
            <person name="Sahin N."/>
            <person name="Ay H."/>
            <person name="Saygin H."/>
        </authorList>
    </citation>
    <scope>NUCLEOTIDE SEQUENCE [LARGE SCALE GENOMIC DNA]</scope>
    <source>
        <strain evidence="2 3">DSM 41900</strain>
    </source>
</reference>
<dbReference type="InterPro" id="IPR018392">
    <property type="entry name" value="LysM"/>
</dbReference>
<dbReference type="InterPro" id="IPR036779">
    <property type="entry name" value="LysM_dom_sf"/>
</dbReference>
<dbReference type="AlphaFoldDB" id="A0A4R4SDQ2"/>
<evidence type="ECO:0000313" key="2">
    <source>
        <dbReference type="EMBL" id="TDC60012.1"/>
    </source>
</evidence>
<dbReference type="PROSITE" id="PS51782">
    <property type="entry name" value="LYSM"/>
    <property type="match status" value="1"/>
</dbReference>